<evidence type="ECO:0000313" key="3">
    <source>
        <dbReference type="Proteomes" id="UP001313282"/>
    </source>
</evidence>
<dbReference type="EMBL" id="JAVHNR010000004">
    <property type="protein sequence ID" value="KAK6344751.1"/>
    <property type="molecule type" value="Genomic_DNA"/>
</dbReference>
<name>A0AAN8MXE7_9PEZI</name>
<dbReference type="Proteomes" id="UP001313282">
    <property type="component" value="Unassembled WGS sequence"/>
</dbReference>
<feature type="region of interest" description="Disordered" evidence="1">
    <location>
        <begin position="1"/>
        <end position="28"/>
    </location>
</feature>
<reference evidence="2 3" key="1">
    <citation type="submission" date="2019-10" db="EMBL/GenBank/DDBJ databases">
        <authorList>
            <person name="Palmer J.M."/>
        </authorList>
    </citation>
    <scope>NUCLEOTIDE SEQUENCE [LARGE SCALE GENOMIC DNA]</scope>
    <source>
        <strain evidence="2 3">TWF718</strain>
    </source>
</reference>
<keyword evidence="3" id="KW-1185">Reference proteome</keyword>
<evidence type="ECO:0000313" key="2">
    <source>
        <dbReference type="EMBL" id="KAK6344751.1"/>
    </source>
</evidence>
<dbReference type="AlphaFoldDB" id="A0AAN8MXE7"/>
<comment type="caution">
    <text evidence="2">The sequence shown here is derived from an EMBL/GenBank/DDBJ whole genome shotgun (WGS) entry which is preliminary data.</text>
</comment>
<evidence type="ECO:0000256" key="1">
    <source>
        <dbReference type="SAM" id="MobiDB-lite"/>
    </source>
</evidence>
<sequence length="67" mass="7888">MQSGDEESEEEEEDDDDDDEEEKRKRKKEERLIDWLADDLIWWIGLDGGGGVRLKPQNTRLLRSLAQ</sequence>
<proteinExistence type="predicted"/>
<organism evidence="2 3">
    <name type="scientific">Orbilia javanica</name>
    <dbReference type="NCBI Taxonomy" id="47235"/>
    <lineage>
        <taxon>Eukaryota</taxon>
        <taxon>Fungi</taxon>
        <taxon>Dikarya</taxon>
        <taxon>Ascomycota</taxon>
        <taxon>Pezizomycotina</taxon>
        <taxon>Orbiliomycetes</taxon>
        <taxon>Orbiliales</taxon>
        <taxon>Orbiliaceae</taxon>
        <taxon>Orbilia</taxon>
    </lineage>
</organism>
<protein>
    <submittedName>
        <fullName evidence="2">Uncharacterized protein</fullName>
    </submittedName>
</protein>
<gene>
    <name evidence="2" type="ORF">TWF718_006708</name>
</gene>
<feature type="compositionally biased region" description="Acidic residues" evidence="1">
    <location>
        <begin position="1"/>
        <end position="21"/>
    </location>
</feature>
<accession>A0AAN8MXE7</accession>